<evidence type="ECO:0000259" key="2">
    <source>
        <dbReference type="PROSITE" id="PS51384"/>
    </source>
</evidence>
<dbReference type="CDD" id="cd06193">
    <property type="entry name" value="siderophore_interacting"/>
    <property type="match status" value="1"/>
</dbReference>
<name>A0A2R3QT55_ECTME</name>
<dbReference type="PANTHER" id="PTHR30157:SF0">
    <property type="entry name" value="NADPH-DEPENDENT FERRIC-CHELATE REDUCTASE"/>
    <property type="match status" value="1"/>
</dbReference>
<dbReference type="Pfam" id="PF08021">
    <property type="entry name" value="FAD_binding_9"/>
    <property type="match status" value="1"/>
</dbReference>
<dbReference type="Gene3D" id="3.40.50.80">
    <property type="entry name" value="Nucleotide-binding domain of ferredoxin-NADP reductase (FNR) module"/>
    <property type="match status" value="1"/>
</dbReference>
<comment type="similarity">
    <text evidence="1">Belongs to the SIP oxidoreductase family.</text>
</comment>
<evidence type="ECO:0000313" key="4">
    <source>
        <dbReference type="Proteomes" id="UP000238327"/>
    </source>
</evidence>
<protein>
    <submittedName>
        <fullName evidence="3">NADPH-dependent ferric siderophore reductase</fullName>
    </submittedName>
</protein>
<dbReference type="InterPro" id="IPR039261">
    <property type="entry name" value="FNR_nucleotide-bd"/>
</dbReference>
<dbReference type="RefSeq" id="WP_106739694.1">
    <property type="nucleotide sequence ID" value="NZ_CP027657.1"/>
</dbReference>
<dbReference type="InterPro" id="IPR017927">
    <property type="entry name" value="FAD-bd_FR_type"/>
</dbReference>
<sequence length="317" mass="34800">MSIASAVRTLARRVGLARPSAYRLFDVRLERRIVLSPALTRFVFSGPEVDQMRTLAPDQRIKVLLPAPDGSLPSLPTQGDWHANLRALEKPRRPPMRTYTIRELRAEAGEIDVDFVLHGETGPASAWATHARPGDRVQLVAPNAAYHGDPGGYEWRPPTAVRHVLLIGDETALPAIAGIVEQLAEREDAPVVQAFVEIPTQQDALPLPCGPLTRLHWLPRAGTSAGHGDRMLEAACELATLPSSAPRENGRPPLSQVDIDRELPWELANPIDTAFYAWVAGESAAVMAIRRLFVGEFGLDRRSASFMGYWRQGKVLG</sequence>
<dbReference type="InterPro" id="IPR007037">
    <property type="entry name" value="SIP_rossman_dom"/>
</dbReference>
<dbReference type="InterPro" id="IPR039374">
    <property type="entry name" value="SIP_fam"/>
</dbReference>
<gene>
    <name evidence="3" type="ORF">C7A17_20125</name>
</gene>
<organism evidence="3 4">
    <name type="scientific">Ectopseudomonas mendocina</name>
    <name type="common">Pseudomonas mendocina</name>
    <dbReference type="NCBI Taxonomy" id="300"/>
    <lineage>
        <taxon>Bacteria</taxon>
        <taxon>Pseudomonadati</taxon>
        <taxon>Pseudomonadota</taxon>
        <taxon>Gammaproteobacteria</taxon>
        <taxon>Pseudomonadales</taxon>
        <taxon>Pseudomonadaceae</taxon>
        <taxon>Ectopseudomonas</taxon>
    </lineage>
</organism>
<dbReference type="Gene3D" id="2.40.30.10">
    <property type="entry name" value="Translation factors"/>
    <property type="match status" value="1"/>
</dbReference>
<dbReference type="OrthoDB" id="9814826at2"/>
<evidence type="ECO:0000256" key="1">
    <source>
        <dbReference type="ARBA" id="ARBA00035644"/>
    </source>
</evidence>
<dbReference type="EMBL" id="CP027657">
    <property type="protein sequence ID" value="AVO54971.1"/>
    <property type="molecule type" value="Genomic_DNA"/>
</dbReference>
<dbReference type="PROSITE" id="PS51384">
    <property type="entry name" value="FAD_FR"/>
    <property type="match status" value="1"/>
</dbReference>
<dbReference type="Proteomes" id="UP000238327">
    <property type="component" value="Chromosome"/>
</dbReference>
<feature type="domain" description="FAD-binding FR-type" evidence="2">
    <location>
        <begin position="22"/>
        <end position="149"/>
    </location>
</feature>
<dbReference type="InterPro" id="IPR017938">
    <property type="entry name" value="Riboflavin_synthase-like_b-brl"/>
</dbReference>
<evidence type="ECO:0000313" key="3">
    <source>
        <dbReference type="EMBL" id="AVO54971.1"/>
    </source>
</evidence>
<accession>A0A2R3QT55</accession>
<dbReference type="Pfam" id="PF04954">
    <property type="entry name" value="SIP"/>
    <property type="match status" value="1"/>
</dbReference>
<dbReference type="PANTHER" id="PTHR30157">
    <property type="entry name" value="FERRIC REDUCTASE, NADPH-DEPENDENT"/>
    <property type="match status" value="1"/>
</dbReference>
<reference evidence="3 4" key="1">
    <citation type="submission" date="2018-03" db="EMBL/GenBank/DDBJ databases">
        <title>Complete genome sequence and methylome analysis of Pseudomonas mendocina NEB 698.</title>
        <authorList>
            <person name="Morgan R.D."/>
        </authorList>
    </citation>
    <scope>NUCLEOTIDE SEQUENCE [LARGE SCALE GENOMIC DNA]</scope>
    <source>
        <strain evidence="3 4">NEB698</strain>
    </source>
</reference>
<dbReference type="InterPro" id="IPR013113">
    <property type="entry name" value="SIP_FAD-bd"/>
</dbReference>
<dbReference type="GO" id="GO:0016491">
    <property type="term" value="F:oxidoreductase activity"/>
    <property type="evidence" value="ECO:0007669"/>
    <property type="project" value="InterPro"/>
</dbReference>
<proteinExistence type="inferred from homology"/>
<dbReference type="SUPFAM" id="SSF63380">
    <property type="entry name" value="Riboflavin synthase domain-like"/>
    <property type="match status" value="1"/>
</dbReference>
<dbReference type="AlphaFoldDB" id="A0A2R3QT55"/>